<name>A0A284SCU4_ARMOS</name>
<sequence length="490" mass="52815">MSNPTDVAVLVARANEAIQAADTLYEHKVELETLVKQCKAVCAIGAELVEKHCTSVIGNAKNEDVVFHIKQVFERIQSDHSTIPTFKDYHTVRTFTGTIHSEHDKRAVAVAAAIAVVTTPAESTPTKTMVTSGKPKASKVPAKRSRRLAKLRAIVEDSSDEEASIVAATEEDTIMGNPDASSAPPETDLVLIPSATIRRKADTVISRFEQINIDDDVDVIVSHDLTTSNIVEGHKVLLLKFLKNKKAAQAAQREKEKAERRAEAIQAADEPPGSLQESTAHLAPSTASSSTAATDVPLPKSSCSPIPGSFIESPGSLYPKELNISTSENFQFSEPEDTEETEVTAKLFGSSYGTAPGTPYSGHTFGGYHIENTSFTDYRGKESIVSSDKLLPDTATTINFDIKDKSFEQSVPLEPPNEQSTSYFPTIPILPPVFTNPPPVPAPPVPLPQPVPPVPPVQPPVQPAIMAATTMPFRKEKSTLNIIDEVSPGR</sequence>
<dbReference type="EMBL" id="FUEG01000070">
    <property type="protein sequence ID" value="SJL18820.1"/>
    <property type="molecule type" value="Genomic_DNA"/>
</dbReference>
<protein>
    <submittedName>
        <fullName evidence="2">Uncharacterized protein</fullName>
    </submittedName>
</protein>
<keyword evidence="3" id="KW-1185">Reference proteome</keyword>
<feature type="region of interest" description="Disordered" evidence="1">
    <location>
        <begin position="252"/>
        <end position="300"/>
    </location>
</feature>
<dbReference type="Proteomes" id="UP000219338">
    <property type="component" value="Unassembled WGS sequence"/>
</dbReference>
<proteinExistence type="predicted"/>
<reference evidence="3" key="1">
    <citation type="journal article" date="2017" name="Nat. Ecol. Evol.">
        <title>Genome expansion and lineage-specific genetic innovations in the forest pathogenic fungi Armillaria.</title>
        <authorList>
            <person name="Sipos G."/>
            <person name="Prasanna A.N."/>
            <person name="Walter M.C."/>
            <person name="O'Connor E."/>
            <person name="Balint B."/>
            <person name="Krizsan K."/>
            <person name="Kiss B."/>
            <person name="Hess J."/>
            <person name="Varga T."/>
            <person name="Slot J."/>
            <person name="Riley R."/>
            <person name="Boka B."/>
            <person name="Rigling D."/>
            <person name="Barry K."/>
            <person name="Lee J."/>
            <person name="Mihaltcheva S."/>
            <person name="LaButti K."/>
            <person name="Lipzen A."/>
            <person name="Waldron R."/>
            <person name="Moloney N.M."/>
            <person name="Sperisen C."/>
            <person name="Kredics L."/>
            <person name="Vagvoelgyi C."/>
            <person name="Patrignani A."/>
            <person name="Fitzpatrick D."/>
            <person name="Nagy I."/>
            <person name="Doyle S."/>
            <person name="Anderson J.B."/>
            <person name="Grigoriev I.V."/>
            <person name="Gueldener U."/>
            <person name="Muensterkoetter M."/>
            <person name="Nagy L.G."/>
        </authorList>
    </citation>
    <scope>NUCLEOTIDE SEQUENCE [LARGE SCALE GENOMIC DNA]</scope>
    <source>
        <strain evidence="3">C18/9</strain>
    </source>
</reference>
<evidence type="ECO:0000256" key="1">
    <source>
        <dbReference type="SAM" id="MobiDB-lite"/>
    </source>
</evidence>
<organism evidence="2 3">
    <name type="scientific">Armillaria ostoyae</name>
    <name type="common">Armillaria root rot fungus</name>
    <dbReference type="NCBI Taxonomy" id="47428"/>
    <lineage>
        <taxon>Eukaryota</taxon>
        <taxon>Fungi</taxon>
        <taxon>Dikarya</taxon>
        <taxon>Basidiomycota</taxon>
        <taxon>Agaricomycotina</taxon>
        <taxon>Agaricomycetes</taxon>
        <taxon>Agaricomycetidae</taxon>
        <taxon>Agaricales</taxon>
        <taxon>Marasmiineae</taxon>
        <taxon>Physalacriaceae</taxon>
        <taxon>Armillaria</taxon>
    </lineage>
</organism>
<evidence type="ECO:0000313" key="2">
    <source>
        <dbReference type="EMBL" id="SJL18820.1"/>
    </source>
</evidence>
<dbReference type="AlphaFoldDB" id="A0A284SCU4"/>
<evidence type="ECO:0000313" key="3">
    <source>
        <dbReference type="Proteomes" id="UP000219338"/>
    </source>
</evidence>
<feature type="compositionally biased region" description="Low complexity" evidence="1">
    <location>
        <begin position="278"/>
        <end position="294"/>
    </location>
</feature>
<feature type="compositionally biased region" description="Basic and acidic residues" evidence="1">
    <location>
        <begin position="252"/>
        <end position="263"/>
    </location>
</feature>
<accession>A0A284SCU4</accession>
<gene>
    <name evidence="2" type="ORF">ARMOST_22421</name>
</gene>